<protein>
    <submittedName>
        <fullName evidence="2">Uncharacterized protein</fullName>
    </submittedName>
</protein>
<evidence type="ECO:0000256" key="1">
    <source>
        <dbReference type="SAM" id="MobiDB-lite"/>
    </source>
</evidence>
<name>A0AAV4RT83_9ARAC</name>
<dbReference type="AlphaFoldDB" id="A0AAV4RT83"/>
<keyword evidence="3" id="KW-1185">Reference proteome</keyword>
<sequence>MLRTDGQTVLKRNLQHMEQRNHSSAAKRSGLEVPTNARNVEEEEIERKRTHCRNLRVWKGINRGKRSKNTLNGRIFGSQVYSRTFVPEELNTFYLLNAEAGTILTLVYSFMHSRTR</sequence>
<dbReference type="EMBL" id="BPLQ01006572">
    <property type="protein sequence ID" value="GIY23642.1"/>
    <property type="molecule type" value="Genomic_DNA"/>
</dbReference>
<evidence type="ECO:0000313" key="2">
    <source>
        <dbReference type="EMBL" id="GIY23642.1"/>
    </source>
</evidence>
<proteinExistence type="predicted"/>
<reference evidence="2 3" key="1">
    <citation type="submission" date="2021-06" db="EMBL/GenBank/DDBJ databases">
        <title>Caerostris darwini draft genome.</title>
        <authorList>
            <person name="Kono N."/>
            <person name="Arakawa K."/>
        </authorList>
    </citation>
    <scope>NUCLEOTIDE SEQUENCE [LARGE SCALE GENOMIC DNA]</scope>
</reference>
<feature type="region of interest" description="Disordered" evidence="1">
    <location>
        <begin position="16"/>
        <end position="48"/>
    </location>
</feature>
<comment type="caution">
    <text evidence="2">The sequence shown here is derived from an EMBL/GenBank/DDBJ whole genome shotgun (WGS) entry which is preliminary data.</text>
</comment>
<gene>
    <name evidence="2" type="ORF">CDAR_478871</name>
</gene>
<organism evidence="2 3">
    <name type="scientific">Caerostris darwini</name>
    <dbReference type="NCBI Taxonomy" id="1538125"/>
    <lineage>
        <taxon>Eukaryota</taxon>
        <taxon>Metazoa</taxon>
        <taxon>Ecdysozoa</taxon>
        <taxon>Arthropoda</taxon>
        <taxon>Chelicerata</taxon>
        <taxon>Arachnida</taxon>
        <taxon>Araneae</taxon>
        <taxon>Araneomorphae</taxon>
        <taxon>Entelegynae</taxon>
        <taxon>Araneoidea</taxon>
        <taxon>Araneidae</taxon>
        <taxon>Caerostris</taxon>
    </lineage>
</organism>
<accession>A0AAV4RT83</accession>
<evidence type="ECO:0000313" key="3">
    <source>
        <dbReference type="Proteomes" id="UP001054837"/>
    </source>
</evidence>
<dbReference type="Proteomes" id="UP001054837">
    <property type="component" value="Unassembled WGS sequence"/>
</dbReference>